<name>A0ACC0YAW7_9ROSI</name>
<organism evidence="1 2">
    <name type="scientific">Pistacia integerrima</name>
    <dbReference type="NCBI Taxonomy" id="434235"/>
    <lineage>
        <taxon>Eukaryota</taxon>
        <taxon>Viridiplantae</taxon>
        <taxon>Streptophyta</taxon>
        <taxon>Embryophyta</taxon>
        <taxon>Tracheophyta</taxon>
        <taxon>Spermatophyta</taxon>
        <taxon>Magnoliopsida</taxon>
        <taxon>eudicotyledons</taxon>
        <taxon>Gunneridae</taxon>
        <taxon>Pentapetalae</taxon>
        <taxon>rosids</taxon>
        <taxon>malvids</taxon>
        <taxon>Sapindales</taxon>
        <taxon>Anacardiaceae</taxon>
        <taxon>Pistacia</taxon>
    </lineage>
</organism>
<gene>
    <name evidence="1" type="ORF">Pint_14771</name>
</gene>
<reference evidence="2" key="1">
    <citation type="journal article" date="2023" name="G3 (Bethesda)">
        <title>Genome assembly and association tests identify interacting loci associated with vigor, precocity, and sex in interspecific pistachio rootstocks.</title>
        <authorList>
            <person name="Palmer W."/>
            <person name="Jacygrad E."/>
            <person name="Sagayaradj S."/>
            <person name="Cavanaugh K."/>
            <person name="Han R."/>
            <person name="Bertier L."/>
            <person name="Beede B."/>
            <person name="Kafkas S."/>
            <person name="Golino D."/>
            <person name="Preece J."/>
            <person name="Michelmore R."/>
        </authorList>
    </citation>
    <scope>NUCLEOTIDE SEQUENCE [LARGE SCALE GENOMIC DNA]</scope>
</reference>
<evidence type="ECO:0000313" key="2">
    <source>
        <dbReference type="Proteomes" id="UP001163603"/>
    </source>
</evidence>
<dbReference type="EMBL" id="CM047743">
    <property type="protein sequence ID" value="KAJ0031527.1"/>
    <property type="molecule type" value="Genomic_DNA"/>
</dbReference>
<proteinExistence type="predicted"/>
<keyword evidence="2" id="KW-1185">Reference proteome</keyword>
<sequence>MVPKIIIFVVFYVFLALQLCPSIAQTNWIRVGYYRYSSEYGFPISKINSAFFTHIVCAYTVVNSTSYQLSLSPPDEESLSTFAKTMKKNNPSVAILLCVGGSGVSYSTFSSMVSNSSYRKSFINSSIKVARLYGLQGIDFYWNYPETNSDGFNMGILLQEWRAAIDSEPRNSNNSQLILTAQVKYSPSVSSISYPTEKMQQHLDWVHVVAEGYTTPLMTDLTSAHATLYDPSTFVNTDYGIREWIDRGLSANKLVLNLPFYGYSWTLKNPVNNGVGAPATGPAISTDGFLTYKQIKYYIKQYAPDVRVRYNSTYVVNYWTEGTTWIGFDDVEAITAKVSYAKEKKLLGYFVWEVSFDDNWVLSRTAGKL</sequence>
<dbReference type="Proteomes" id="UP001163603">
    <property type="component" value="Chromosome 8"/>
</dbReference>
<evidence type="ECO:0000313" key="1">
    <source>
        <dbReference type="EMBL" id="KAJ0031527.1"/>
    </source>
</evidence>
<protein>
    <submittedName>
        <fullName evidence="1">Uncharacterized protein</fullName>
    </submittedName>
</protein>
<comment type="caution">
    <text evidence="1">The sequence shown here is derived from an EMBL/GenBank/DDBJ whole genome shotgun (WGS) entry which is preliminary data.</text>
</comment>
<accession>A0ACC0YAW7</accession>